<name>A0A5C3KE53_COPMA</name>
<keyword evidence="4" id="KW-0808">Transferase</keyword>
<dbReference type="EC" id="2.7.4.8" evidence="2"/>
<dbReference type="PANTHER" id="PTHR23117">
    <property type="entry name" value="GUANYLATE KINASE-RELATED"/>
    <property type="match status" value="1"/>
</dbReference>
<dbReference type="SMART" id="SM00072">
    <property type="entry name" value="GuKc"/>
    <property type="match status" value="1"/>
</dbReference>
<dbReference type="STRING" id="230819.A0A5C3KE53"/>
<dbReference type="InterPro" id="IPR008145">
    <property type="entry name" value="GK/Ca_channel_bsu"/>
</dbReference>
<organism evidence="10 11">
    <name type="scientific">Coprinopsis marcescibilis</name>
    <name type="common">Agaric fungus</name>
    <name type="synonym">Psathyrella marcescibilis</name>
    <dbReference type="NCBI Taxonomy" id="230819"/>
    <lineage>
        <taxon>Eukaryota</taxon>
        <taxon>Fungi</taxon>
        <taxon>Dikarya</taxon>
        <taxon>Basidiomycota</taxon>
        <taxon>Agaricomycotina</taxon>
        <taxon>Agaricomycetes</taxon>
        <taxon>Agaricomycetidae</taxon>
        <taxon>Agaricales</taxon>
        <taxon>Agaricineae</taxon>
        <taxon>Psathyrellaceae</taxon>
        <taxon>Coprinopsis</taxon>
    </lineage>
</organism>
<keyword evidence="6 10" id="KW-0418">Kinase</keyword>
<dbReference type="InterPro" id="IPR008144">
    <property type="entry name" value="Guanylate_kin-like_dom"/>
</dbReference>
<keyword evidence="11" id="KW-1185">Reference proteome</keyword>
<evidence type="ECO:0000256" key="1">
    <source>
        <dbReference type="ARBA" id="ARBA00005790"/>
    </source>
</evidence>
<gene>
    <name evidence="10" type="ORF">FA15DRAFT_649899</name>
</gene>
<dbReference type="FunFam" id="3.30.63.10:FF:000002">
    <property type="entry name" value="Guanylate kinase 1"/>
    <property type="match status" value="1"/>
</dbReference>
<dbReference type="EMBL" id="ML210437">
    <property type="protein sequence ID" value="TFK18057.1"/>
    <property type="molecule type" value="Genomic_DNA"/>
</dbReference>
<evidence type="ECO:0000313" key="11">
    <source>
        <dbReference type="Proteomes" id="UP000307440"/>
    </source>
</evidence>
<dbReference type="Gene3D" id="3.30.63.10">
    <property type="entry name" value="Guanylate Kinase phosphate binding domain"/>
    <property type="match status" value="1"/>
</dbReference>
<dbReference type="Pfam" id="PF00625">
    <property type="entry name" value="Guanylate_kin"/>
    <property type="match status" value="1"/>
</dbReference>
<dbReference type="Gene3D" id="3.40.50.300">
    <property type="entry name" value="P-loop containing nucleotide triphosphate hydrolases"/>
    <property type="match status" value="1"/>
</dbReference>
<protein>
    <recommendedName>
        <fullName evidence="3">Guanylate kinase</fullName>
        <ecNumber evidence="2">2.7.4.8</ecNumber>
    </recommendedName>
    <alternativeName>
        <fullName evidence="8">GMP kinase</fullName>
    </alternativeName>
</protein>
<dbReference type="GO" id="GO:0004385">
    <property type="term" value="F:GMP kinase activity"/>
    <property type="evidence" value="ECO:0007669"/>
    <property type="project" value="UniProtKB-EC"/>
</dbReference>
<proteinExistence type="inferred from homology"/>
<dbReference type="GO" id="GO:0005829">
    <property type="term" value="C:cytosol"/>
    <property type="evidence" value="ECO:0007669"/>
    <property type="project" value="TreeGrafter"/>
</dbReference>
<dbReference type="FunFam" id="3.40.50.300:FF:000776">
    <property type="entry name" value="Guanylate kinase 2"/>
    <property type="match status" value="1"/>
</dbReference>
<evidence type="ECO:0000313" key="10">
    <source>
        <dbReference type="EMBL" id="TFK18057.1"/>
    </source>
</evidence>
<dbReference type="SUPFAM" id="SSF52540">
    <property type="entry name" value="P-loop containing nucleoside triphosphate hydrolases"/>
    <property type="match status" value="1"/>
</dbReference>
<dbReference type="PROSITE" id="PS00856">
    <property type="entry name" value="GUANYLATE_KINASE_1"/>
    <property type="match status" value="1"/>
</dbReference>
<evidence type="ECO:0000256" key="3">
    <source>
        <dbReference type="ARBA" id="ARBA00016296"/>
    </source>
</evidence>
<dbReference type="Proteomes" id="UP000307440">
    <property type="component" value="Unassembled WGS sequence"/>
</dbReference>
<dbReference type="CDD" id="cd00071">
    <property type="entry name" value="GMPK"/>
    <property type="match status" value="1"/>
</dbReference>
<evidence type="ECO:0000256" key="8">
    <source>
        <dbReference type="ARBA" id="ARBA00030128"/>
    </source>
</evidence>
<dbReference type="InterPro" id="IPR027417">
    <property type="entry name" value="P-loop_NTPase"/>
</dbReference>
<keyword evidence="7" id="KW-0067">ATP-binding</keyword>
<keyword evidence="5" id="KW-0547">Nucleotide-binding</keyword>
<dbReference type="PANTHER" id="PTHR23117:SF13">
    <property type="entry name" value="GUANYLATE KINASE"/>
    <property type="match status" value="1"/>
</dbReference>
<dbReference type="OrthoDB" id="6334211at2759"/>
<dbReference type="InterPro" id="IPR017665">
    <property type="entry name" value="Guanylate_kinase"/>
</dbReference>
<dbReference type="NCBIfam" id="TIGR03263">
    <property type="entry name" value="guanyl_kin"/>
    <property type="match status" value="1"/>
</dbReference>
<comment type="similarity">
    <text evidence="1">Belongs to the guanylate kinase family.</text>
</comment>
<evidence type="ECO:0000259" key="9">
    <source>
        <dbReference type="PROSITE" id="PS50052"/>
    </source>
</evidence>
<accession>A0A5C3KE53</accession>
<evidence type="ECO:0000256" key="5">
    <source>
        <dbReference type="ARBA" id="ARBA00022741"/>
    </source>
</evidence>
<evidence type="ECO:0000256" key="6">
    <source>
        <dbReference type="ARBA" id="ARBA00022777"/>
    </source>
</evidence>
<dbReference type="PROSITE" id="PS50052">
    <property type="entry name" value="GUANYLATE_KINASE_2"/>
    <property type="match status" value="1"/>
</dbReference>
<reference evidence="10 11" key="1">
    <citation type="journal article" date="2019" name="Nat. Ecol. Evol.">
        <title>Megaphylogeny resolves global patterns of mushroom evolution.</title>
        <authorList>
            <person name="Varga T."/>
            <person name="Krizsan K."/>
            <person name="Foldi C."/>
            <person name="Dima B."/>
            <person name="Sanchez-Garcia M."/>
            <person name="Sanchez-Ramirez S."/>
            <person name="Szollosi G.J."/>
            <person name="Szarkandi J.G."/>
            <person name="Papp V."/>
            <person name="Albert L."/>
            <person name="Andreopoulos W."/>
            <person name="Angelini C."/>
            <person name="Antonin V."/>
            <person name="Barry K.W."/>
            <person name="Bougher N.L."/>
            <person name="Buchanan P."/>
            <person name="Buyck B."/>
            <person name="Bense V."/>
            <person name="Catcheside P."/>
            <person name="Chovatia M."/>
            <person name="Cooper J."/>
            <person name="Damon W."/>
            <person name="Desjardin D."/>
            <person name="Finy P."/>
            <person name="Geml J."/>
            <person name="Haridas S."/>
            <person name="Hughes K."/>
            <person name="Justo A."/>
            <person name="Karasinski D."/>
            <person name="Kautmanova I."/>
            <person name="Kiss B."/>
            <person name="Kocsube S."/>
            <person name="Kotiranta H."/>
            <person name="LaButti K.M."/>
            <person name="Lechner B.E."/>
            <person name="Liimatainen K."/>
            <person name="Lipzen A."/>
            <person name="Lukacs Z."/>
            <person name="Mihaltcheva S."/>
            <person name="Morgado L.N."/>
            <person name="Niskanen T."/>
            <person name="Noordeloos M.E."/>
            <person name="Ohm R.A."/>
            <person name="Ortiz-Santana B."/>
            <person name="Ovrebo C."/>
            <person name="Racz N."/>
            <person name="Riley R."/>
            <person name="Savchenko A."/>
            <person name="Shiryaev A."/>
            <person name="Soop K."/>
            <person name="Spirin V."/>
            <person name="Szebenyi C."/>
            <person name="Tomsovsky M."/>
            <person name="Tulloss R.E."/>
            <person name="Uehling J."/>
            <person name="Grigoriev I.V."/>
            <person name="Vagvolgyi C."/>
            <person name="Papp T."/>
            <person name="Martin F.M."/>
            <person name="Miettinen O."/>
            <person name="Hibbett D.S."/>
            <person name="Nagy L.G."/>
        </authorList>
    </citation>
    <scope>NUCLEOTIDE SEQUENCE [LARGE SCALE GENOMIC DNA]</scope>
    <source>
        <strain evidence="10 11">CBS 121175</strain>
    </source>
</reference>
<dbReference type="InterPro" id="IPR020590">
    <property type="entry name" value="Guanylate_kinase_CS"/>
</dbReference>
<sequence>MSIPANFLRPLVLSGPSGVGKSTLLQRLFAEFPDKFGFSVSHTTRSPRPGEIDGKHYHFVQKDQFRKLLSEGAFIEHAEFSSNFYGTSFATVNEIQQKGRRCILDIEAQGVRQIKGTDLRPVYLFIAPPSLTALRSRLRGRGTETEAAVEKRLNAALKEVEYAKIPNVHDIVIVNDDLDRAYQLFKQVALGEVITGDTLPPLDD</sequence>
<feature type="domain" description="Guanylate kinase-like" evidence="9">
    <location>
        <begin position="8"/>
        <end position="190"/>
    </location>
</feature>
<dbReference type="GO" id="GO:0005524">
    <property type="term" value="F:ATP binding"/>
    <property type="evidence" value="ECO:0007669"/>
    <property type="project" value="UniProtKB-KW"/>
</dbReference>
<evidence type="ECO:0000256" key="2">
    <source>
        <dbReference type="ARBA" id="ARBA00012961"/>
    </source>
</evidence>
<dbReference type="AlphaFoldDB" id="A0A5C3KE53"/>
<evidence type="ECO:0000256" key="7">
    <source>
        <dbReference type="ARBA" id="ARBA00022840"/>
    </source>
</evidence>
<evidence type="ECO:0000256" key="4">
    <source>
        <dbReference type="ARBA" id="ARBA00022679"/>
    </source>
</evidence>